<reference evidence="1 2" key="1">
    <citation type="submission" date="2017-08" db="EMBL/GenBank/DDBJ databases">
        <title>Pusillimonas indicus sp. nov., a member of the family Alcaligenaceae isolated from surface seawater.</title>
        <authorList>
            <person name="Li J."/>
        </authorList>
    </citation>
    <scope>NUCLEOTIDE SEQUENCE [LARGE SCALE GENOMIC DNA]</scope>
    <source>
        <strain evidence="1 2">L52-1-41</strain>
    </source>
</reference>
<organism evidence="1 2">
    <name type="scientific">Neopusillimonas maritima</name>
    <dbReference type="NCBI Taxonomy" id="2026239"/>
    <lineage>
        <taxon>Bacteria</taxon>
        <taxon>Pseudomonadati</taxon>
        <taxon>Pseudomonadota</taxon>
        <taxon>Betaproteobacteria</taxon>
        <taxon>Burkholderiales</taxon>
        <taxon>Alcaligenaceae</taxon>
        <taxon>Neopusillimonas</taxon>
    </lineage>
</organism>
<dbReference type="EMBL" id="NQYH01000013">
    <property type="protein sequence ID" value="RIY39786.1"/>
    <property type="molecule type" value="Genomic_DNA"/>
</dbReference>
<evidence type="ECO:0008006" key="3">
    <source>
        <dbReference type="Google" id="ProtNLM"/>
    </source>
</evidence>
<dbReference type="Proteomes" id="UP000266206">
    <property type="component" value="Unassembled WGS sequence"/>
</dbReference>
<name>A0A3A1YQM7_9BURK</name>
<proteinExistence type="predicted"/>
<dbReference type="AlphaFoldDB" id="A0A3A1YQM7"/>
<evidence type="ECO:0000313" key="1">
    <source>
        <dbReference type="EMBL" id="RIY39786.1"/>
    </source>
</evidence>
<comment type="caution">
    <text evidence="1">The sequence shown here is derived from an EMBL/GenBank/DDBJ whole genome shotgun (WGS) entry which is preliminary data.</text>
</comment>
<accession>A0A3A1YQM7</accession>
<evidence type="ECO:0000313" key="2">
    <source>
        <dbReference type="Proteomes" id="UP000266206"/>
    </source>
</evidence>
<gene>
    <name evidence="1" type="ORF">CJP73_13175</name>
</gene>
<protein>
    <recommendedName>
        <fullName evidence="3">Helix-turn-helix domain-containing protein</fullName>
    </recommendedName>
</protein>
<sequence length="79" mass="9035">MITLEQHQLEAILVEAAKRGAALAIEDMVCYHYKDACARLGISYNTLQKRIAEGKIRPVDGRITGAELRRYLFEKRSDR</sequence>